<dbReference type="AlphaFoldDB" id="A0A379DBW9"/>
<reference evidence="1 2" key="1">
    <citation type="submission" date="2018-06" db="EMBL/GenBank/DDBJ databases">
        <authorList>
            <consortium name="Pathogen Informatics"/>
            <person name="Doyle S."/>
        </authorList>
    </citation>
    <scope>NUCLEOTIDE SEQUENCE [LARGE SCALE GENOMIC DNA]</scope>
    <source>
        <strain evidence="1 2">NCTC11088</strain>
    </source>
</reference>
<name>A0A379DBW9_9FIRM</name>
<dbReference type="Proteomes" id="UP000254777">
    <property type="component" value="Unassembled WGS sequence"/>
</dbReference>
<evidence type="ECO:0000313" key="1">
    <source>
        <dbReference type="EMBL" id="SUB75071.1"/>
    </source>
</evidence>
<dbReference type="EMBL" id="UGTH01000001">
    <property type="protein sequence ID" value="SUB75071.1"/>
    <property type="molecule type" value="Genomic_DNA"/>
</dbReference>
<sequence>MNLFNDFSDNVSDLKDNLQRIVSKIEKNSKQIKDQTQLKVELVKEESKLSAQYRKLGEYVFKLKKESATVDIDFEENTIAEIDRLLARIEAIKSKYEYVKSFSNFKSDEVRDENKYIDE</sequence>
<gene>
    <name evidence="1" type="ORF">NCTC11088_00834</name>
</gene>
<accession>A0A379DBW9</accession>
<protein>
    <submittedName>
        <fullName evidence="1">Uncharacterized protein</fullName>
    </submittedName>
</protein>
<organism evidence="1 2">
    <name type="scientific">Peptoniphilus indolicus</name>
    <dbReference type="NCBI Taxonomy" id="33030"/>
    <lineage>
        <taxon>Bacteria</taxon>
        <taxon>Bacillati</taxon>
        <taxon>Bacillota</taxon>
        <taxon>Tissierellia</taxon>
        <taxon>Tissierellales</taxon>
        <taxon>Peptoniphilaceae</taxon>
        <taxon>Peptoniphilus</taxon>
    </lineage>
</organism>
<evidence type="ECO:0000313" key="2">
    <source>
        <dbReference type="Proteomes" id="UP000254777"/>
    </source>
</evidence>
<proteinExistence type="predicted"/>
<dbReference type="RefSeq" id="WP_004820612.1">
    <property type="nucleotide sequence ID" value="NZ_UGTH01000001.1"/>
</dbReference>